<keyword evidence="2" id="KW-1185">Reference proteome</keyword>
<name>A0A225VXZ0_9STRA</name>
<dbReference type="EMBL" id="NBNE01002593">
    <property type="protein sequence ID" value="OWZ10004.1"/>
    <property type="molecule type" value="Genomic_DNA"/>
</dbReference>
<accession>A0A225VXZ0</accession>
<gene>
    <name evidence="1" type="ORF">PHMEG_00017207</name>
</gene>
<sequence>MDVRGIFCETASLPLSWWVGGLASFTVKKLECLKQAFAHLNTLAWNNKIRPWWSILLVCTPG</sequence>
<evidence type="ECO:0000313" key="1">
    <source>
        <dbReference type="EMBL" id="OWZ10004.1"/>
    </source>
</evidence>
<comment type="caution">
    <text evidence="1">The sequence shown here is derived from an EMBL/GenBank/DDBJ whole genome shotgun (WGS) entry which is preliminary data.</text>
</comment>
<organism evidence="1 2">
    <name type="scientific">Phytophthora megakarya</name>
    <dbReference type="NCBI Taxonomy" id="4795"/>
    <lineage>
        <taxon>Eukaryota</taxon>
        <taxon>Sar</taxon>
        <taxon>Stramenopiles</taxon>
        <taxon>Oomycota</taxon>
        <taxon>Peronosporomycetes</taxon>
        <taxon>Peronosporales</taxon>
        <taxon>Peronosporaceae</taxon>
        <taxon>Phytophthora</taxon>
    </lineage>
</organism>
<dbReference type="Proteomes" id="UP000198211">
    <property type="component" value="Unassembled WGS sequence"/>
</dbReference>
<protein>
    <submittedName>
        <fullName evidence="1">Uncharacterized protein</fullName>
    </submittedName>
</protein>
<evidence type="ECO:0000313" key="2">
    <source>
        <dbReference type="Proteomes" id="UP000198211"/>
    </source>
</evidence>
<proteinExistence type="predicted"/>
<dbReference type="OrthoDB" id="168588at2759"/>
<reference evidence="2" key="1">
    <citation type="submission" date="2017-03" db="EMBL/GenBank/DDBJ databases">
        <title>Phytopthora megakarya and P. palmivora, two closely related causual agents of cacao black pod achieved similar genome size and gene model numbers by different mechanisms.</title>
        <authorList>
            <person name="Ali S."/>
            <person name="Shao J."/>
            <person name="Larry D.J."/>
            <person name="Kronmiller B."/>
            <person name="Shen D."/>
            <person name="Strem M.D."/>
            <person name="Melnick R.L."/>
            <person name="Guiltinan M.J."/>
            <person name="Tyler B.M."/>
            <person name="Meinhardt L.W."/>
            <person name="Bailey B.A."/>
        </authorList>
    </citation>
    <scope>NUCLEOTIDE SEQUENCE [LARGE SCALE GENOMIC DNA]</scope>
    <source>
        <strain evidence="2">zdho120</strain>
    </source>
</reference>
<dbReference type="AlphaFoldDB" id="A0A225VXZ0"/>